<comment type="caution">
    <text evidence="2">The sequence shown here is derived from an EMBL/GenBank/DDBJ whole genome shotgun (WGS) entry which is preliminary data.</text>
</comment>
<sequence>MEYYVYRKKIIVEREKERWIVFYSCNDGKRRVAEDIYIPSEVKKENLLQYLEDLLHEWASQID</sequence>
<keyword evidence="3" id="KW-1185">Reference proteome</keyword>
<gene>
    <name evidence="2" type="ORF">CLV96_1028</name>
</gene>
<feature type="domain" description="DUF7661" evidence="1">
    <location>
        <begin position="1"/>
        <end position="61"/>
    </location>
</feature>
<evidence type="ECO:0000313" key="2">
    <source>
        <dbReference type="EMBL" id="TDY72047.1"/>
    </source>
</evidence>
<dbReference type="EMBL" id="SORO01000001">
    <property type="protein sequence ID" value="TDY72047.1"/>
    <property type="molecule type" value="Genomic_DNA"/>
</dbReference>
<reference evidence="2 3" key="1">
    <citation type="submission" date="2019-03" db="EMBL/GenBank/DDBJ databases">
        <title>Genomic Encyclopedia of Archaeal and Bacterial Type Strains, Phase II (KMG-II): from individual species to whole genera.</title>
        <authorList>
            <person name="Goeker M."/>
        </authorList>
    </citation>
    <scope>NUCLEOTIDE SEQUENCE [LARGE SCALE GENOMIC DNA]</scope>
    <source>
        <strain evidence="2 3">DSM 21537</strain>
    </source>
</reference>
<evidence type="ECO:0000259" key="1">
    <source>
        <dbReference type="Pfam" id="PF24697"/>
    </source>
</evidence>
<organism evidence="2 3">
    <name type="scientific">Leptospira meyeri</name>
    <dbReference type="NCBI Taxonomy" id="29508"/>
    <lineage>
        <taxon>Bacteria</taxon>
        <taxon>Pseudomonadati</taxon>
        <taxon>Spirochaetota</taxon>
        <taxon>Spirochaetia</taxon>
        <taxon>Leptospirales</taxon>
        <taxon>Leptospiraceae</taxon>
        <taxon>Leptospira</taxon>
    </lineage>
</organism>
<dbReference type="GeneID" id="79826363"/>
<dbReference type="STRING" id="1193051.LEP1GSC017_2928"/>
<dbReference type="RefSeq" id="WP_004788318.1">
    <property type="nucleotide sequence ID" value="NZ_SORO01000001.1"/>
</dbReference>
<evidence type="ECO:0000313" key="3">
    <source>
        <dbReference type="Proteomes" id="UP000294684"/>
    </source>
</evidence>
<dbReference type="OrthoDB" id="8592593at2"/>
<protein>
    <recommendedName>
        <fullName evidence="1">DUF7661 domain-containing protein</fullName>
    </recommendedName>
</protein>
<dbReference type="AlphaFoldDB" id="A0A4R8MW92"/>
<name>A0A4R8MW92_LEPME</name>
<dbReference type="Pfam" id="PF24697">
    <property type="entry name" value="DUF7661"/>
    <property type="match status" value="1"/>
</dbReference>
<dbReference type="Proteomes" id="UP000294684">
    <property type="component" value="Unassembled WGS sequence"/>
</dbReference>
<accession>A0A4R8MW92</accession>
<proteinExistence type="predicted"/>
<dbReference type="InterPro" id="IPR056078">
    <property type="entry name" value="DUF7661"/>
</dbReference>